<dbReference type="GO" id="GO:0006893">
    <property type="term" value="P:Golgi to plasma membrane transport"/>
    <property type="evidence" value="ECO:0007669"/>
    <property type="project" value="TreeGrafter"/>
</dbReference>
<dbReference type="GO" id="GO:0046983">
    <property type="term" value="F:protein dimerization activity"/>
    <property type="evidence" value="ECO:0007669"/>
    <property type="project" value="InterPro"/>
</dbReference>
<organism evidence="2 3">
    <name type="scientific">Zancudomyces culisetae</name>
    <name type="common">Gut fungus</name>
    <name type="synonym">Smittium culisetae</name>
    <dbReference type="NCBI Taxonomy" id="1213189"/>
    <lineage>
        <taxon>Eukaryota</taxon>
        <taxon>Fungi</taxon>
        <taxon>Fungi incertae sedis</taxon>
        <taxon>Zoopagomycota</taxon>
        <taxon>Kickxellomycotina</taxon>
        <taxon>Harpellomycetes</taxon>
        <taxon>Harpellales</taxon>
        <taxon>Legeriomycetaceae</taxon>
        <taxon>Zancudomyces</taxon>
    </lineage>
</organism>
<protein>
    <submittedName>
        <fullName evidence="2">Chitin biosynthesis protein CHS5</fullName>
    </submittedName>
</protein>
<dbReference type="InterPro" id="IPR031673">
    <property type="entry name" value="Chs5_N"/>
</dbReference>
<keyword evidence="3" id="KW-1185">Reference proteome</keyword>
<dbReference type="EMBL" id="LSSK01000568">
    <property type="protein sequence ID" value="OMH82888.1"/>
    <property type="molecule type" value="Genomic_DNA"/>
</dbReference>
<dbReference type="AlphaFoldDB" id="A0A1R1PPK2"/>
<dbReference type="GO" id="GO:0034044">
    <property type="term" value="C:exomer complex"/>
    <property type="evidence" value="ECO:0007669"/>
    <property type="project" value="TreeGrafter"/>
</dbReference>
<evidence type="ECO:0000313" key="3">
    <source>
        <dbReference type="Proteomes" id="UP000188320"/>
    </source>
</evidence>
<dbReference type="Gene3D" id="6.20.120.50">
    <property type="match status" value="1"/>
</dbReference>
<dbReference type="GO" id="GO:0000747">
    <property type="term" value="P:conjugation with cellular fusion"/>
    <property type="evidence" value="ECO:0007669"/>
    <property type="project" value="TreeGrafter"/>
</dbReference>
<comment type="caution">
    <text evidence="2">The sequence shown here is derived from an EMBL/GenBank/DDBJ whole genome shotgun (WGS) entry which is preliminary data.</text>
</comment>
<evidence type="ECO:0000259" key="1">
    <source>
        <dbReference type="Pfam" id="PF16892"/>
    </source>
</evidence>
<evidence type="ECO:0000313" key="2">
    <source>
        <dbReference type="EMBL" id="OMH82888.1"/>
    </source>
</evidence>
<dbReference type="Pfam" id="PF16892">
    <property type="entry name" value="CHS5_N"/>
    <property type="match status" value="1"/>
</dbReference>
<gene>
    <name evidence="2" type="ORF">AX774_g3621</name>
</gene>
<dbReference type="PANTHER" id="PTHR47351">
    <property type="entry name" value="CHITIN BIOSYNTHESIS PROTEIN CHS5"/>
    <property type="match status" value="1"/>
</dbReference>
<accession>A0A1R1PPK2</accession>
<sequence length="80" mass="8544">MDNQDAIEFTVGKIDAGMAVLLTQDNQVIEFPSVLLPEQVVSGRVFRPAIVYTDQVRTPRAITASAENILGDTNVGGVGI</sequence>
<dbReference type="InterPro" id="IPR052827">
    <property type="entry name" value="CHS_Export/Cell_Fusion_Reg"/>
</dbReference>
<name>A0A1R1PPK2_ZANCU</name>
<dbReference type="PANTHER" id="PTHR47351:SF1">
    <property type="entry name" value="CHITIN BIOSYNTHESIS PROTEIN CHS5"/>
    <property type="match status" value="1"/>
</dbReference>
<feature type="domain" description="Chitin biosynthesis protein Chs5 N-terminal" evidence="1">
    <location>
        <begin position="7"/>
        <end position="45"/>
    </location>
</feature>
<proteinExistence type="predicted"/>
<dbReference type="Proteomes" id="UP000188320">
    <property type="component" value="Unassembled WGS sequence"/>
</dbReference>
<reference evidence="3" key="1">
    <citation type="submission" date="2017-01" db="EMBL/GenBank/DDBJ databases">
        <authorList>
            <person name="Wang Y."/>
            <person name="White M."/>
            <person name="Kvist S."/>
            <person name="Moncalvo J.-M."/>
        </authorList>
    </citation>
    <scope>NUCLEOTIDE SEQUENCE [LARGE SCALE GENOMIC DNA]</scope>
    <source>
        <strain evidence="3">COL-18-3</strain>
    </source>
</reference>
<dbReference type="GO" id="GO:0005802">
    <property type="term" value="C:trans-Golgi network"/>
    <property type="evidence" value="ECO:0007669"/>
    <property type="project" value="TreeGrafter"/>
</dbReference>
<dbReference type="OrthoDB" id="245697at2759"/>